<dbReference type="InterPro" id="IPR006195">
    <property type="entry name" value="aa-tRNA-synth_II"/>
</dbReference>
<keyword evidence="2" id="KW-0436">Ligase</keyword>
<dbReference type="InterPro" id="IPR012340">
    <property type="entry name" value="NA-bd_OB-fold"/>
</dbReference>
<sequence length="923" mass="104882">MTVQFRSCVRCRLDLARAAGPLLSRHPIARTRRKPAGLSSQWQSIRTYIADDPMADDIADRRGISNKEYRAFRRELVLKAKERRHLLSRIRARVVWWKGRSKVQDPIRSYWEEFKQQRIGHAIGLPVKKFYQPWSLPAEPSNRKAIPELTKRDLGRTILIRAWLIKTTVISKYLVFCKLGHDGKKIQATVNDYTEFGDLEFLKSLKPHTPVEVEGVLAYKLGANPTYKPGPTPFHERVEILMQRVTPIGNPPADPIIEDTVYDADKRYLTLRTNQKSLETLQLRSTVSLLCRNHLVEEGFTEVETPLLFKSTPEGAREFLVPTRTPNMMYALPQSPQQYKQILMASGVLKYFQVAKCFRDEDLRADRQPEFTQLDLEMGFSSGSDVQRMVERLLKRIWYEILGVRLPAFPYLRYHDAIRLYGSDKPDLRYDMKINDITEVMEEFLPSPEQNIAHHPFKYELISVPDIIISNRQFKTVFGTMTDPGTVLSQYMKGPERSVSMSYFTADFKKEKFRENILFFAPYLDQHEGAVDNFISKLESLGYLKPNSIVILAKRKKEFNPGGGTPIGEARKALAANLVKEEIIPPLKGWKFCWVTRFPLFTKMDPADGEPGQSASSGYKATHHPFTAPMMHHLTKLYQKPWNVLGQHYDIVLNGVELGGGSTRIHNAALQKIILEEILGVPPSKMKTFNHLLEMLDSGCPPHAGLALGFDRLIATLAGTSSIRDVIAFPKNNNGADVMVGSPSLVKPSQLKPYGVEMINPPEITEDDVEEAEEEERRKEDKPFYDVPEEEEYDEVVEENASDVAPFHISPSSISVPRGLLNSLEEDSIKSSERTKAQNKWSDLLDIASKQFRQERAKAAAANASSGPRTGEAGTSEQEVKQPDNQTSESNQTTMSNEKGWKQISATRVSDLKKMLQETKERT</sequence>
<dbReference type="InterPro" id="IPR045864">
    <property type="entry name" value="aa-tRNA-synth_II/BPL/LPL"/>
</dbReference>
<evidence type="ECO:0000256" key="7">
    <source>
        <dbReference type="SAM" id="MobiDB-lite"/>
    </source>
</evidence>
<feature type="compositionally biased region" description="Acidic residues" evidence="7">
    <location>
        <begin position="764"/>
        <end position="774"/>
    </location>
</feature>
<dbReference type="NCBIfam" id="NF001750">
    <property type="entry name" value="PRK00476.1"/>
    <property type="match status" value="1"/>
</dbReference>
<dbReference type="InterPro" id="IPR004364">
    <property type="entry name" value="Aa-tRNA-synt_II"/>
</dbReference>
<keyword evidence="5" id="KW-0648">Protein biosynthesis</keyword>
<dbReference type="GO" id="GO:0004815">
    <property type="term" value="F:aspartate-tRNA ligase activity"/>
    <property type="evidence" value="ECO:0007669"/>
    <property type="project" value="TreeGrafter"/>
</dbReference>
<dbReference type="GO" id="GO:0006422">
    <property type="term" value="P:aspartyl-tRNA aminoacylation"/>
    <property type="evidence" value="ECO:0007669"/>
    <property type="project" value="TreeGrafter"/>
</dbReference>
<dbReference type="HAMAP" id="MF_00044">
    <property type="entry name" value="Asp_tRNA_synth_type1"/>
    <property type="match status" value="1"/>
</dbReference>
<evidence type="ECO:0000256" key="4">
    <source>
        <dbReference type="ARBA" id="ARBA00022840"/>
    </source>
</evidence>
<evidence type="ECO:0000313" key="10">
    <source>
        <dbReference type="Proteomes" id="UP000015100"/>
    </source>
</evidence>
<gene>
    <name evidence="9" type="ORF">H072_3870</name>
</gene>
<dbReference type="Proteomes" id="UP000015100">
    <property type="component" value="Unassembled WGS sequence"/>
</dbReference>
<comment type="caution">
    <text evidence="9">The sequence shown here is derived from an EMBL/GenBank/DDBJ whole genome shotgun (WGS) entry which is preliminary data.</text>
</comment>
<dbReference type="AlphaFoldDB" id="S8AGW1"/>
<dbReference type="Gene3D" id="3.30.930.10">
    <property type="entry name" value="Bira Bifunctional Protein, Domain 2"/>
    <property type="match status" value="1"/>
</dbReference>
<evidence type="ECO:0000259" key="8">
    <source>
        <dbReference type="PROSITE" id="PS50862"/>
    </source>
</evidence>
<dbReference type="HOGENOM" id="CLU_014330_2_1_1"/>
<feature type="compositionally biased region" description="Polar residues" evidence="7">
    <location>
        <begin position="865"/>
        <end position="897"/>
    </location>
</feature>
<dbReference type="InterPro" id="IPR004115">
    <property type="entry name" value="GAD-like_sf"/>
</dbReference>
<feature type="region of interest" description="Disordered" evidence="7">
    <location>
        <begin position="761"/>
        <end position="797"/>
    </location>
</feature>
<reference evidence="10" key="2">
    <citation type="submission" date="2013-04" db="EMBL/GenBank/DDBJ databases">
        <title>Genomic mechanisms accounting for the adaptation to parasitism in nematode-trapping fungi.</title>
        <authorList>
            <person name="Ahren D.G."/>
        </authorList>
    </citation>
    <scope>NUCLEOTIDE SEQUENCE [LARGE SCALE GENOMIC DNA]</scope>
    <source>
        <strain evidence="10">CBS 200.50</strain>
    </source>
</reference>
<dbReference type="SUPFAM" id="SSF55681">
    <property type="entry name" value="Class II aaRS and biotin synthetases"/>
    <property type="match status" value="1"/>
</dbReference>
<protein>
    <recommendedName>
        <fullName evidence="8">Aminoacyl-transfer RNA synthetases class-II family profile domain-containing protein</fullName>
    </recommendedName>
</protein>
<organism evidence="9 10">
    <name type="scientific">Dactylellina haptotyla (strain CBS 200.50)</name>
    <name type="common">Nematode-trapping fungus</name>
    <name type="synonym">Monacrosporium haptotylum</name>
    <dbReference type="NCBI Taxonomy" id="1284197"/>
    <lineage>
        <taxon>Eukaryota</taxon>
        <taxon>Fungi</taxon>
        <taxon>Dikarya</taxon>
        <taxon>Ascomycota</taxon>
        <taxon>Pezizomycotina</taxon>
        <taxon>Orbiliomycetes</taxon>
        <taxon>Orbiliales</taxon>
        <taxon>Orbiliaceae</taxon>
        <taxon>Dactylellina</taxon>
    </lineage>
</organism>
<keyword evidence="6" id="KW-0030">Aminoacyl-tRNA synthetase</keyword>
<reference evidence="9 10" key="1">
    <citation type="journal article" date="2013" name="PLoS Genet.">
        <title>Genomic mechanisms accounting for the adaptation to parasitism in nematode-trapping fungi.</title>
        <authorList>
            <person name="Meerupati T."/>
            <person name="Andersson K.M."/>
            <person name="Friman E."/>
            <person name="Kumar D."/>
            <person name="Tunlid A."/>
            <person name="Ahren D."/>
        </authorList>
    </citation>
    <scope>NUCLEOTIDE SEQUENCE [LARGE SCALE GENOMIC DNA]</scope>
    <source>
        <strain evidence="9 10">CBS 200.50</strain>
    </source>
</reference>
<feature type="compositionally biased region" description="Acidic residues" evidence="7">
    <location>
        <begin position="787"/>
        <end position="797"/>
    </location>
</feature>
<proteinExistence type="inferred from homology"/>
<dbReference type="GO" id="GO:0005524">
    <property type="term" value="F:ATP binding"/>
    <property type="evidence" value="ECO:0007669"/>
    <property type="project" value="UniProtKB-KW"/>
</dbReference>
<dbReference type="PRINTS" id="PR01042">
    <property type="entry name" value="TRNASYNTHASP"/>
</dbReference>
<evidence type="ECO:0000256" key="6">
    <source>
        <dbReference type="ARBA" id="ARBA00023146"/>
    </source>
</evidence>
<accession>S8AGW1</accession>
<comment type="similarity">
    <text evidence="1">Belongs to the class-II aminoacyl-tRNA synthetase family. Type 1 subfamily.</text>
</comment>
<dbReference type="InterPro" id="IPR004524">
    <property type="entry name" value="Asp-tRNA-ligase_1"/>
</dbReference>
<evidence type="ECO:0000256" key="5">
    <source>
        <dbReference type="ARBA" id="ARBA00022917"/>
    </source>
</evidence>
<feature type="compositionally biased region" description="Basic and acidic residues" evidence="7">
    <location>
        <begin position="910"/>
        <end position="923"/>
    </location>
</feature>
<evidence type="ECO:0000256" key="1">
    <source>
        <dbReference type="ARBA" id="ARBA00006303"/>
    </source>
</evidence>
<keyword evidence="10" id="KW-1185">Reference proteome</keyword>
<evidence type="ECO:0000256" key="2">
    <source>
        <dbReference type="ARBA" id="ARBA00022598"/>
    </source>
</evidence>
<keyword evidence="4" id="KW-0067">ATP-binding</keyword>
<dbReference type="Gene3D" id="3.30.1360.30">
    <property type="entry name" value="GAD-like domain"/>
    <property type="match status" value="1"/>
</dbReference>
<feature type="region of interest" description="Disordered" evidence="7">
    <location>
        <begin position="853"/>
        <end position="923"/>
    </location>
</feature>
<dbReference type="PANTHER" id="PTHR22594">
    <property type="entry name" value="ASPARTYL/LYSYL-TRNA SYNTHETASE"/>
    <property type="match status" value="1"/>
</dbReference>
<keyword evidence="3" id="KW-0547">Nucleotide-binding</keyword>
<dbReference type="InterPro" id="IPR002312">
    <property type="entry name" value="Asp/Asn-tRNA-synth_IIb"/>
</dbReference>
<dbReference type="PROSITE" id="PS50862">
    <property type="entry name" value="AA_TRNA_LIGASE_II"/>
    <property type="match status" value="1"/>
</dbReference>
<evidence type="ECO:0000256" key="3">
    <source>
        <dbReference type="ARBA" id="ARBA00022741"/>
    </source>
</evidence>
<dbReference type="eggNOG" id="KOG2411">
    <property type="taxonomic scope" value="Eukaryota"/>
</dbReference>
<feature type="domain" description="Aminoacyl-transfer RNA synthetases class-II family profile" evidence="8">
    <location>
        <begin position="281"/>
        <end position="743"/>
    </location>
</feature>
<dbReference type="Pfam" id="PF00152">
    <property type="entry name" value="tRNA-synt_2"/>
    <property type="match status" value="1"/>
</dbReference>
<dbReference type="OrthoDB" id="439710at2759"/>
<dbReference type="Gene3D" id="2.40.50.140">
    <property type="entry name" value="Nucleic acid-binding proteins"/>
    <property type="match status" value="1"/>
</dbReference>
<evidence type="ECO:0000313" key="9">
    <source>
        <dbReference type="EMBL" id="EPS42129.1"/>
    </source>
</evidence>
<dbReference type="GO" id="GO:0005739">
    <property type="term" value="C:mitochondrion"/>
    <property type="evidence" value="ECO:0007669"/>
    <property type="project" value="TreeGrafter"/>
</dbReference>
<dbReference type="STRING" id="1284197.S8AGW1"/>
<dbReference type="PANTHER" id="PTHR22594:SF5">
    <property type="entry name" value="ASPARTATE--TRNA LIGASE, MITOCHONDRIAL"/>
    <property type="match status" value="1"/>
</dbReference>
<feature type="compositionally biased region" description="Basic and acidic residues" evidence="7">
    <location>
        <begin position="775"/>
        <end position="784"/>
    </location>
</feature>
<name>S8AGW1_DACHA</name>
<dbReference type="EMBL" id="AQGS01000129">
    <property type="protein sequence ID" value="EPS42129.1"/>
    <property type="molecule type" value="Genomic_DNA"/>
</dbReference>
<dbReference type="NCBIfam" id="TIGR00459">
    <property type="entry name" value="aspS_bact"/>
    <property type="match status" value="1"/>
</dbReference>